<sequence length="268" mass="29805">MLQKISHTVLTLCVCVQISVGQTTYFKNGNTFSSEASGLNSDGFSSGSLLDSSSSAQLNKEESSQYPLQPSISFFQAPFQSPELSSSIYSTYQMFPLGNPSPVEKFMTEFNAALYTSKVLPDIFDLGGLSAEAFSKSLYDYVYARSIDVVHGNPHYVASLAATPIKEEIDNYTLPIVLNIFVKSAAKFLFDKGTLNSSNASSLARKYAKIMEESTERNWAQEIPETKFLVLEEGFAEYMKSIDHFSVDTIEDLAVYFVNELKRFANKF</sequence>
<proteinExistence type="predicted"/>
<evidence type="ECO:0000313" key="3">
    <source>
        <dbReference type="Proteomes" id="UP001497382"/>
    </source>
</evidence>
<keyword evidence="1" id="KW-0732">Signal</keyword>
<dbReference type="EMBL" id="CAXIEN010000011">
    <property type="protein sequence ID" value="CAL1264179.1"/>
    <property type="molecule type" value="Genomic_DNA"/>
</dbReference>
<accession>A0AAV1YYS4</accession>
<evidence type="ECO:0000313" key="2">
    <source>
        <dbReference type="EMBL" id="CAL1264179.1"/>
    </source>
</evidence>
<feature type="chain" id="PRO_5043662572" evidence="1">
    <location>
        <begin position="22"/>
        <end position="268"/>
    </location>
</feature>
<reference evidence="2 3" key="1">
    <citation type="submission" date="2024-04" db="EMBL/GenBank/DDBJ databases">
        <authorList>
            <person name="Rising A."/>
            <person name="Reimegard J."/>
            <person name="Sonavane S."/>
            <person name="Akerstrom W."/>
            <person name="Nylinder S."/>
            <person name="Hedman E."/>
            <person name="Kallberg Y."/>
        </authorList>
    </citation>
    <scope>NUCLEOTIDE SEQUENCE [LARGE SCALE GENOMIC DNA]</scope>
</reference>
<dbReference type="Proteomes" id="UP001497382">
    <property type="component" value="Unassembled WGS sequence"/>
</dbReference>
<comment type="caution">
    <text evidence="2">The sequence shown here is derived from an EMBL/GenBank/DDBJ whole genome shotgun (WGS) entry which is preliminary data.</text>
</comment>
<evidence type="ECO:0000256" key="1">
    <source>
        <dbReference type="SAM" id="SignalP"/>
    </source>
</evidence>
<name>A0AAV1YYS4_9ARAC</name>
<dbReference type="AlphaFoldDB" id="A0AAV1YYS4"/>
<feature type="signal peptide" evidence="1">
    <location>
        <begin position="1"/>
        <end position="21"/>
    </location>
</feature>
<keyword evidence="3" id="KW-1185">Reference proteome</keyword>
<gene>
    <name evidence="2" type="ORF">LARSCL_LOCUS1874</name>
</gene>
<protein>
    <submittedName>
        <fullName evidence="2">Uncharacterized protein</fullName>
    </submittedName>
</protein>
<organism evidence="2 3">
    <name type="scientific">Larinioides sclopetarius</name>
    <dbReference type="NCBI Taxonomy" id="280406"/>
    <lineage>
        <taxon>Eukaryota</taxon>
        <taxon>Metazoa</taxon>
        <taxon>Ecdysozoa</taxon>
        <taxon>Arthropoda</taxon>
        <taxon>Chelicerata</taxon>
        <taxon>Arachnida</taxon>
        <taxon>Araneae</taxon>
        <taxon>Araneomorphae</taxon>
        <taxon>Entelegynae</taxon>
        <taxon>Araneoidea</taxon>
        <taxon>Araneidae</taxon>
        <taxon>Larinioides</taxon>
    </lineage>
</organism>